<comment type="caution">
    <text evidence="1">The sequence shown here is derived from an EMBL/GenBank/DDBJ whole genome shotgun (WGS) entry which is preliminary data.</text>
</comment>
<dbReference type="EMBL" id="LXQA010754074">
    <property type="protein sequence ID" value="MCI69341.1"/>
    <property type="molecule type" value="Genomic_DNA"/>
</dbReference>
<organism evidence="1 2">
    <name type="scientific">Trifolium medium</name>
    <dbReference type="NCBI Taxonomy" id="97028"/>
    <lineage>
        <taxon>Eukaryota</taxon>
        <taxon>Viridiplantae</taxon>
        <taxon>Streptophyta</taxon>
        <taxon>Embryophyta</taxon>
        <taxon>Tracheophyta</taxon>
        <taxon>Spermatophyta</taxon>
        <taxon>Magnoliopsida</taxon>
        <taxon>eudicotyledons</taxon>
        <taxon>Gunneridae</taxon>
        <taxon>Pentapetalae</taxon>
        <taxon>rosids</taxon>
        <taxon>fabids</taxon>
        <taxon>Fabales</taxon>
        <taxon>Fabaceae</taxon>
        <taxon>Papilionoideae</taxon>
        <taxon>50 kb inversion clade</taxon>
        <taxon>NPAAA clade</taxon>
        <taxon>Hologalegina</taxon>
        <taxon>IRL clade</taxon>
        <taxon>Trifolieae</taxon>
        <taxon>Trifolium</taxon>
    </lineage>
</organism>
<dbReference type="AlphaFoldDB" id="A0A392U755"/>
<sequence>PEAKLLAPGAKVRRRVLEVEELWFRLGRNLAPGPKYRA</sequence>
<accession>A0A392U755</accession>
<name>A0A392U755_9FABA</name>
<evidence type="ECO:0000313" key="2">
    <source>
        <dbReference type="Proteomes" id="UP000265520"/>
    </source>
</evidence>
<keyword evidence="2" id="KW-1185">Reference proteome</keyword>
<proteinExistence type="predicted"/>
<feature type="non-terminal residue" evidence="1">
    <location>
        <position position="1"/>
    </location>
</feature>
<reference evidence="1 2" key="1">
    <citation type="journal article" date="2018" name="Front. Plant Sci.">
        <title>Red Clover (Trifolium pratense) and Zigzag Clover (T. medium) - A Picture of Genomic Similarities and Differences.</title>
        <authorList>
            <person name="Dluhosova J."/>
            <person name="Istvanek J."/>
            <person name="Nedelnik J."/>
            <person name="Repkova J."/>
        </authorList>
    </citation>
    <scope>NUCLEOTIDE SEQUENCE [LARGE SCALE GENOMIC DNA]</scope>
    <source>
        <strain evidence="2">cv. 10/8</strain>
        <tissue evidence="1">Leaf</tissue>
    </source>
</reference>
<protein>
    <submittedName>
        <fullName evidence="1">Uncharacterized protein</fullName>
    </submittedName>
</protein>
<dbReference type="Proteomes" id="UP000265520">
    <property type="component" value="Unassembled WGS sequence"/>
</dbReference>
<evidence type="ECO:0000313" key="1">
    <source>
        <dbReference type="EMBL" id="MCI69341.1"/>
    </source>
</evidence>